<evidence type="ECO:0000313" key="3">
    <source>
        <dbReference type="Proteomes" id="UP000066737"/>
    </source>
</evidence>
<sequence length="38" mass="4243">MATVDEHLHKQNQHPRAEWREARGTSASVCANGERGDP</sequence>
<feature type="region of interest" description="Disordered" evidence="1">
    <location>
        <begin position="1"/>
        <end position="38"/>
    </location>
</feature>
<accession>A0A0U5H349</accession>
<dbReference type="KEGG" id="hhb:Hhub_3420"/>
<reference evidence="3" key="1">
    <citation type="journal article" date="2016" name="Environ. Microbiol.">
        <title>The complete genome of a viable archaeum isolated from 123-million-year-old rock salt.</title>
        <authorList>
            <person name="Jaakkola S.T."/>
            <person name="Pfeiffer F."/>
            <person name="Ravantti J.J."/>
            <person name="Guo Q."/>
            <person name="Liu Y."/>
            <person name="Chen X."/>
            <person name="Ma H."/>
            <person name="Yang C."/>
            <person name="Oksanen H.M."/>
            <person name="Bamford D.H."/>
        </authorList>
    </citation>
    <scope>NUCLEOTIDE SEQUENCE</scope>
    <source>
        <strain evidence="3">JI20-1</strain>
    </source>
</reference>
<protein>
    <submittedName>
        <fullName evidence="2">Uncharacterized protein</fullName>
    </submittedName>
</protein>
<organism evidence="2 3">
    <name type="scientific">Halobacterium hubeiense</name>
    <dbReference type="NCBI Taxonomy" id="1407499"/>
    <lineage>
        <taxon>Archaea</taxon>
        <taxon>Methanobacteriati</taxon>
        <taxon>Methanobacteriota</taxon>
        <taxon>Stenosarchaea group</taxon>
        <taxon>Halobacteria</taxon>
        <taxon>Halobacteriales</taxon>
        <taxon>Halobacteriaceae</taxon>
        <taxon>Halobacterium</taxon>
    </lineage>
</organism>
<feature type="compositionally biased region" description="Basic and acidic residues" evidence="1">
    <location>
        <begin position="1"/>
        <end position="23"/>
    </location>
</feature>
<keyword evidence="3" id="KW-1185">Reference proteome</keyword>
<evidence type="ECO:0000256" key="1">
    <source>
        <dbReference type="SAM" id="MobiDB-lite"/>
    </source>
</evidence>
<proteinExistence type="predicted"/>
<name>A0A0U5H349_9EURY</name>
<dbReference type="AlphaFoldDB" id="A0A0U5H349"/>
<dbReference type="Proteomes" id="UP000066737">
    <property type="component" value="Chromosome I"/>
</dbReference>
<gene>
    <name evidence="2" type="ORF">HHUB_3420</name>
</gene>
<evidence type="ECO:0000313" key="2">
    <source>
        <dbReference type="EMBL" id="CQH61307.1"/>
    </source>
</evidence>
<dbReference type="EMBL" id="LN831302">
    <property type="protein sequence ID" value="CQH61307.1"/>
    <property type="molecule type" value="Genomic_DNA"/>
</dbReference>